<sequence length="642" mass="70397">MRDNREGNERGGDERASRHQLAPQGGRMSPEMVALQRSVGNRAVVEMLRRAGHHWAQEEHGHGADRDAAVRDIQRSGRCPLDVSTRTDVKGRFGAEFAGVRVHDDSAAAASTGELRALSHASGNHVGVGGDTGDVSTRFIQQREDRVAGTVYGSSDRFELETGVTTRTLVSRPSVMSGLAPSLSIDVQRASGDSHLLDTISYSSAVKRKADDDHAEAADYRRALKNMLANWATEGIEADQYNMMVATGANWEGWPEGDQEGRSFVAEQSLSNVTAMARELGPDDGWREPVRRKIETALKRRVLHHYTTRDRVEVMLGQGDTGELMSKRKLDQTAPGAENNTLADEDDLANHGFVFFFMEKAGAPFRNTRFGNGGSGSARIAVPLDRLVESGWIMLNDLLFPEYPAVRADPQGNLLSYGSGQSEDRMNSPEKKMDAARTGLSLFWGERGDDDDRVEELVYNLSEALAADSHSISPDTITDITSLAALSVDTNRNAEYRGLVDGIRREFARSVRFGSQVRRSYSRGIFRGPSKMYYMSGGAPGTSRREAEDRGEIKEYQEYLDGNILAGPHIVPGLAARGILEIARIEAQGGHEALVNGLTAMSGDDLVDTLLRDFIRPQAMLPWSVCIARGDVQYPTGRSRRA</sequence>
<evidence type="ECO:0000256" key="1">
    <source>
        <dbReference type="SAM" id="MobiDB-lite"/>
    </source>
</evidence>
<organism evidence="3 4">
    <name type="scientific">Pseudonocardia alaniniphila</name>
    <dbReference type="NCBI Taxonomy" id="75291"/>
    <lineage>
        <taxon>Bacteria</taxon>
        <taxon>Bacillati</taxon>
        <taxon>Actinomycetota</taxon>
        <taxon>Actinomycetes</taxon>
        <taxon>Pseudonocardiales</taxon>
        <taxon>Pseudonocardiaceae</taxon>
        <taxon>Pseudonocardia</taxon>
    </lineage>
</organism>
<reference evidence="3 4" key="1">
    <citation type="submission" date="2022-03" db="EMBL/GenBank/DDBJ databases">
        <title>Pseudonocardia alaer sp. nov., a novel actinomycete isolated from reed forest soil.</title>
        <authorList>
            <person name="Wang L."/>
        </authorList>
    </citation>
    <scope>NUCLEOTIDE SEQUENCE [LARGE SCALE GENOMIC DNA]</scope>
    <source>
        <strain evidence="3 4">Y-16303</strain>
    </source>
</reference>
<gene>
    <name evidence="3" type="ORF">MMF94_05545</name>
</gene>
<feature type="compositionally biased region" description="Basic and acidic residues" evidence="1">
    <location>
        <begin position="1"/>
        <end position="17"/>
    </location>
</feature>
<feature type="domain" description="eCIS core" evidence="2">
    <location>
        <begin position="80"/>
        <end position="130"/>
    </location>
</feature>
<proteinExistence type="predicted"/>
<dbReference type="EMBL" id="JAKXMK010000004">
    <property type="protein sequence ID" value="MCH6165141.1"/>
    <property type="molecule type" value="Genomic_DNA"/>
</dbReference>
<protein>
    <submittedName>
        <fullName evidence="3">DUF4157 domain-containing protein</fullName>
    </submittedName>
</protein>
<dbReference type="Proteomes" id="UP001299970">
    <property type="component" value="Unassembled WGS sequence"/>
</dbReference>
<evidence type="ECO:0000313" key="4">
    <source>
        <dbReference type="Proteomes" id="UP001299970"/>
    </source>
</evidence>
<dbReference type="Pfam" id="PF13699">
    <property type="entry name" value="eCIS_core"/>
    <property type="match status" value="1"/>
</dbReference>
<evidence type="ECO:0000313" key="3">
    <source>
        <dbReference type="EMBL" id="MCH6165141.1"/>
    </source>
</evidence>
<keyword evidence="4" id="KW-1185">Reference proteome</keyword>
<evidence type="ECO:0000259" key="2">
    <source>
        <dbReference type="Pfam" id="PF13699"/>
    </source>
</evidence>
<name>A0ABS9TA23_9PSEU</name>
<comment type="caution">
    <text evidence="3">The sequence shown here is derived from an EMBL/GenBank/DDBJ whole genome shotgun (WGS) entry which is preliminary data.</text>
</comment>
<dbReference type="InterPro" id="IPR025295">
    <property type="entry name" value="eCIS_core_dom"/>
</dbReference>
<feature type="region of interest" description="Disordered" evidence="1">
    <location>
        <begin position="1"/>
        <end position="29"/>
    </location>
</feature>
<accession>A0ABS9TA23</accession>
<dbReference type="RefSeq" id="WP_241035173.1">
    <property type="nucleotide sequence ID" value="NZ_BAAAJF010000018.1"/>
</dbReference>